<accession>A0A1M5J739</accession>
<dbReference type="InterPro" id="IPR025859">
    <property type="entry name" value="AurF/CmlI"/>
</dbReference>
<dbReference type="STRING" id="2017.SAMN05444320_108163"/>
<dbReference type="EMBL" id="FQVN01000008">
    <property type="protein sequence ID" value="SHG36394.1"/>
    <property type="molecule type" value="Genomic_DNA"/>
</dbReference>
<dbReference type="Proteomes" id="UP000184501">
    <property type="component" value="Unassembled WGS sequence"/>
</dbReference>
<dbReference type="InterPro" id="IPR009078">
    <property type="entry name" value="Ferritin-like_SF"/>
</dbReference>
<evidence type="ECO:0000313" key="1">
    <source>
        <dbReference type="EMBL" id="SHG36394.1"/>
    </source>
</evidence>
<protein>
    <submittedName>
        <fullName evidence="1">p-aminobenzoate N-oxygenase AurF</fullName>
    </submittedName>
</protein>
<name>A0A1M5J739_STRHI</name>
<dbReference type="OrthoDB" id="786532at2"/>
<proteinExistence type="predicted"/>
<dbReference type="AlphaFoldDB" id="A0A1M5J739"/>
<dbReference type="Pfam" id="PF11583">
    <property type="entry name" value="AurF"/>
    <property type="match status" value="1"/>
</dbReference>
<sequence length="299" mass="34341">MTRALRITDRERTAERLLGSSARNSYDPELDLDWDAPLVDGLFFVSPEYVPIHGTPLWDGLTHDQRVELSRHVAASVASSGIWLEEILMQMLVRHVYSQDPRSRHVQYALTEIGDECRHTVMFGRLIERLGCPRYPQWRMTHELGRVFKGVAWGPSMFAATLIGEELLDRMQREMMSDERLQPLVRMVNRIHVVEEARHVRFAREELVRAMEGLSAPALALHRFVSAAVALVFSRGLVRPEVYRSVGLDPVLATRVGLANPHWQRTVRWAAERMMKFFDEVGLVGKPGMALWRKSFFLA</sequence>
<dbReference type="Gene3D" id="1.10.620.20">
    <property type="entry name" value="Ribonucleotide Reductase, subunit A"/>
    <property type="match status" value="1"/>
</dbReference>
<dbReference type="GO" id="GO:0016491">
    <property type="term" value="F:oxidoreductase activity"/>
    <property type="evidence" value="ECO:0007669"/>
    <property type="project" value="InterPro"/>
</dbReference>
<gene>
    <name evidence="1" type="ORF">SAMN05444320_108163</name>
</gene>
<dbReference type="SUPFAM" id="SSF47240">
    <property type="entry name" value="Ferritin-like"/>
    <property type="match status" value="1"/>
</dbReference>
<reference evidence="1 2" key="1">
    <citation type="submission" date="2016-11" db="EMBL/GenBank/DDBJ databases">
        <authorList>
            <person name="Jaros S."/>
            <person name="Januszkiewicz K."/>
            <person name="Wedrychowicz H."/>
        </authorList>
    </citation>
    <scope>NUCLEOTIDE SEQUENCE [LARGE SCALE GENOMIC DNA]</scope>
    <source>
        <strain evidence="1 2">DSM 44523</strain>
    </source>
</reference>
<evidence type="ECO:0000313" key="2">
    <source>
        <dbReference type="Proteomes" id="UP000184501"/>
    </source>
</evidence>
<keyword evidence="2" id="KW-1185">Reference proteome</keyword>
<organism evidence="1 2">
    <name type="scientific">Streptoalloteichus hindustanus</name>
    <dbReference type="NCBI Taxonomy" id="2017"/>
    <lineage>
        <taxon>Bacteria</taxon>
        <taxon>Bacillati</taxon>
        <taxon>Actinomycetota</taxon>
        <taxon>Actinomycetes</taxon>
        <taxon>Pseudonocardiales</taxon>
        <taxon>Pseudonocardiaceae</taxon>
        <taxon>Streptoalloteichus</taxon>
    </lineage>
</organism>
<dbReference type="RefSeq" id="WP_073487169.1">
    <property type="nucleotide sequence ID" value="NZ_FQVN01000008.1"/>
</dbReference>
<dbReference type="InterPro" id="IPR012348">
    <property type="entry name" value="RNR-like"/>
</dbReference>